<keyword evidence="1" id="KW-1185">Reference proteome</keyword>
<gene>
    <name evidence="2" type="primary">LOC111089582</name>
</gene>
<evidence type="ECO:0000313" key="2">
    <source>
        <dbReference type="RefSeq" id="XP_022258065.1"/>
    </source>
</evidence>
<proteinExistence type="predicted"/>
<dbReference type="Proteomes" id="UP000694941">
    <property type="component" value="Unplaced"/>
</dbReference>
<name>A0ABM1TQA9_LIMPO</name>
<dbReference type="GeneID" id="111089582"/>
<protein>
    <submittedName>
        <fullName evidence="2">Uncharacterized protein LOC111089582</fullName>
    </submittedName>
</protein>
<accession>A0ABM1TQA9</accession>
<organism evidence="1 2">
    <name type="scientific">Limulus polyphemus</name>
    <name type="common">Atlantic horseshoe crab</name>
    <dbReference type="NCBI Taxonomy" id="6850"/>
    <lineage>
        <taxon>Eukaryota</taxon>
        <taxon>Metazoa</taxon>
        <taxon>Ecdysozoa</taxon>
        <taxon>Arthropoda</taxon>
        <taxon>Chelicerata</taxon>
        <taxon>Merostomata</taxon>
        <taxon>Xiphosura</taxon>
        <taxon>Limulidae</taxon>
        <taxon>Limulus</taxon>
    </lineage>
</organism>
<reference evidence="2" key="1">
    <citation type="submission" date="2025-08" db="UniProtKB">
        <authorList>
            <consortium name="RefSeq"/>
        </authorList>
    </citation>
    <scope>IDENTIFICATION</scope>
    <source>
        <tissue evidence="2">Muscle</tissue>
    </source>
</reference>
<sequence length="158" mass="18657">MRIAKTARTQTSNVAAETISKQVPRPVTTAQSVAWHSLNMQASQLHQTQHFSRSRGGLRRSFDLNKIITEIRHNVRPLQSVPRGHDPQSYVWRSTFIRRVKYETCAVNYYYFDLRNSDPETVEALIERRNHQREHPSLNNTLVMRHCRRTHSWFLFPC</sequence>
<dbReference type="RefSeq" id="XP_022258065.1">
    <property type="nucleotide sequence ID" value="XM_022402357.1"/>
</dbReference>
<evidence type="ECO:0000313" key="1">
    <source>
        <dbReference type="Proteomes" id="UP000694941"/>
    </source>
</evidence>